<evidence type="ECO:0000313" key="4">
    <source>
        <dbReference type="EMBL" id="RGY20951.1"/>
    </source>
</evidence>
<dbReference type="OrthoDB" id="1042816at2"/>
<protein>
    <submittedName>
        <fullName evidence="4">DUF5117 domain-containing protein</fullName>
    </submittedName>
</protein>
<evidence type="ECO:0000259" key="2">
    <source>
        <dbReference type="Pfam" id="PF17148"/>
    </source>
</evidence>
<dbReference type="EMBL" id="QSCR01000002">
    <property type="protein sequence ID" value="RGY20951.1"/>
    <property type="molecule type" value="Genomic_DNA"/>
</dbReference>
<gene>
    <name evidence="4" type="ORF">DXA50_02520</name>
</gene>
<dbReference type="Pfam" id="PF16313">
    <property type="entry name" value="DUF4953"/>
    <property type="match status" value="1"/>
</dbReference>
<dbReference type="SUPFAM" id="SSF55486">
    <property type="entry name" value="Metalloproteases ('zincins'), catalytic domain"/>
    <property type="match status" value="1"/>
</dbReference>
<accession>A0A413IT73</accession>
<organism evidence="4 5">
    <name type="scientific">Butyricimonas virosa</name>
    <dbReference type="NCBI Taxonomy" id="544645"/>
    <lineage>
        <taxon>Bacteria</taxon>
        <taxon>Pseudomonadati</taxon>
        <taxon>Bacteroidota</taxon>
        <taxon>Bacteroidia</taxon>
        <taxon>Bacteroidales</taxon>
        <taxon>Odoribacteraceae</taxon>
        <taxon>Butyricimonas</taxon>
    </lineage>
</organism>
<dbReference type="PANTHER" id="PTHR38478">
    <property type="entry name" value="PEPTIDASE M1A AND M12B"/>
    <property type="match status" value="1"/>
</dbReference>
<dbReference type="InterPro" id="IPR033413">
    <property type="entry name" value="DUF5117"/>
</dbReference>
<feature type="domain" description="DUF5118" evidence="3">
    <location>
        <begin position="40"/>
        <end position="85"/>
    </location>
</feature>
<name>A0A413IT73_9BACT</name>
<evidence type="ECO:0000259" key="1">
    <source>
        <dbReference type="Pfam" id="PF16313"/>
    </source>
</evidence>
<dbReference type="Proteomes" id="UP000286063">
    <property type="component" value="Unassembled WGS sequence"/>
</dbReference>
<dbReference type="InterPro" id="IPR034032">
    <property type="entry name" value="Zn_MMP-like_bac"/>
</dbReference>
<feature type="domain" description="EcxA zinc-binding" evidence="1">
    <location>
        <begin position="433"/>
        <end position="732"/>
    </location>
</feature>
<dbReference type="Pfam" id="PF17148">
    <property type="entry name" value="DUF5117"/>
    <property type="match status" value="1"/>
</dbReference>
<evidence type="ECO:0000313" key="5">
    <source>
        <dbReference type="Proteomes" id="UP000286063"/>
    </source>
</evidence>
<proteinExistence type="predicted"/>
<dbReference type="Pfam" id="PF17162">
    <property type="entry name" value="DUF5118"/>
    <property type="match status" value="1"/>
</dbReference>
<dbReference type="AlphaFoldDB" id="A0A413IT73"/>
<dbReference type="InterPro" id="IPR033428">
    <property type="entry name" value="DUF5118"/>
</dbReference>
<evidence type="ECO:0000259" key="3">
    <source>
        <dbReference type="Pfam" id="PF17162"/>
    </source>
</evidence>
<reference evidence="4 5" key="1">
    <citation type="submission" date="2018-08" db="EMBL/GenBank/DDBJ databases">
        <title>A genome reference for cultivated species of the human gut microbiota.</title>
        <authorList>
            <person name="Zou Y."/>
            <person name="Xue W."/>
            <person name="Luo G."/>
        </authorList>
    </citation>
    <scope>NUCLEOTIDE SEQUENCE [LARGE SCALE GENOMIC DNA]</scope>
    <source>
        <strain evidence="4 5">OF02-7</strain>
    </source>
</reference>
<feature type="domain" description="DUF5117" evidence="2">
    <location>
        <begin position="119"/>
        <end position="298"/>
    </location>
</feature>
<dbReference type="PANTHER" id="PTHR38478:SF1">
    <property type="entry name" value="ZINC DEPENDENT METALLOPROTEASE DOMAIN LIPOPROTEIN"/>
    <property type="match status" value="1"/>
</dbReference>
<comment type="caution">
    <text evidence="4">The sequence shown here is derived from an EMBL/GenBank/DDBJ whole genome shotgun (WGS) entry which is preliminary data.</text>
</comment>
<sequence>MICKMMKMKVKRIIYLFLFLCVFVGGRNDVWGKEQKGSTAYQQLFNGKRVVTREGLMTLHQVDGKVLVEFPLNLLNKEMMFTSVIRSISDNGEGVVGQFSGNGTVFTFMRIDSVIQARVKVPSLGSMKNISGERAVDQALEQSNKPGVYKTFRILASTSDERAVVVDMTSFFLEHTSYTSPFPNYAGNSMFGLVFRNHKVQADRTMLCGIKAFPNNIVVTAEQGYDVDQLFMGSMLVKKDEKVSVVSDKILMLLPEEVMDVRKADSRVGVGFVKQTTFAGGRDKLQTSYWATRWRIEPADVEGYRNGKLVEPKKPIVFYLDSVMPSAWVKYIREGVEEWNKAFREIGFKDVVRVVPFPKGDTLFDATNINYSVIRYAPQWLSTLQCAVYTDPRSGEILNASIYIHDNMVASITQDRMFNTMTADPSVRCRELTEQQLGEGIKMMVAREAGLCLGFVYNLSASSVIPVDSLRSASFTRQYGLSSSVMDFLTCNYVAQPEDVRAGVRLIQENLGVYDYCLVKWSYQPIYEENEDTVLNAWVKSFREKPYCRFRRNPSVFEYDPDLDYYDLGDDPIKALNYRIKNMKVAIRNLYEWYREEDKDYSWRKALVARIQYAFTNQGVKNVARYIGGIRVDEVHADEGKPNYVPVPKVKQKEVLRYLVGLMKDLSWLDNREMMSETEINSPVENSACNTIINVLFARMPQLALCASNSDDPYTPEEYVNDLYRMVWEKTLKNTMLTDRDMNLQLLFLGKVMASSTVAAGSGILEPVRQQGFYLAEPGAERYSIYEIQKVVEVCQFMGWIGIEPELVQGFGSQPNILATTYSTSHLYLQMLLEIEQLVKSRVEHATGKTKLHYEYILHKINRAKMKE</sequence>
<dbReference type="InterPro" id="IPR032534">
    <property type="entry name" value="EcxA_zinc-bd"/>
</dbReference>
<dbReference type="CDD" id="cd04276">
    <property type="entry name" value="ZnMc_MMP_like_2"/>
    <property type="match status" value="1"/>
</dbReference>